<dbReference type="GO" id="GO:0009279">
    <property type="term" value="C:cell outer membrane"/>
    <property type="evidence" value="ECO:0007669"/>
    <property type="project" value="UniProtKB-SubCell"/>
</dbReference>
<dbReference type="InterPro" id="IPR012944">
    <property type="entry name" value="SusD_RagB_dom"/>
</dbReference>
<keyword evidence="5" id="KW-0998">Cell outer membrane</keyword>
<proteinExistence type="inferred from homology"/>
<dbReference type="Gene3D" id="1.25.40.390">
    <property type="match status" value="1"/>
</dbReference>
<dbReference type="InterPro" id="IPR011990">
    <property type="entry name" value="TPR-like_helical_dom_sf"/>
</dbReference>
<dbReference type="RefSeq" id="WP_048644019.1">
    <property type="nucleotide sequence ID" value="NZ_CP012040.1"/>
</dbReference>
<sequence>MKKLLYILVFLGMSSCSEDFLEIFPETTLNEGNFYQTQEEFILLANGCYVPMRNYEKDLHWVLAELISDNTSFQYNIRTGEAVRGVIDQFIITSDNRGYGQFWDLSYNGITRCNKLLAEIDREGVSWSNEAYKDRSEGEALFLRALYYFNLVRQYGGVPLVTTPITAQEAVNIDRSTEEQVYQQIISDLESATTHFSNATAVHEDGRANKYAAQALLGKVYLTQKNYTQAASVLKEVIDSGQYSLLPEYADLYDPSNPDFTETLFSIQYSENNRDLSNRFIFMFAPWSSEGEITNRPNISMVSAGWNIPTEDLVNAFEEGDKRKAVSINTWTGPDWDGEIRDLSYIGKFKPPVSAPDDRCGDNMPVLRYSDVLLMYAEALNGLGRTGEAIPFVEMVRNRAGLTDALNGYDQTSLQDLIMHERQVEFCFENQRWYDLKRSGKAVEVMSAHGVREKEMKPFLFDASFNITANKLLAPIPAEQILINRLEQNSGY</sequence>
<dbReference type="InterPro" id="IPR033985">
    <property type="entry name" value="SusD-like_N"/>
</dbReference>
<keyword evidence="3" id="KW-0732">Signal</keyword>
<keyword evidence="9" id="KW-1185">Reference proteome</keyword>
<evidence type="ECO:0000256" key="1">
    <source>
        <dbReference type="ARBA" id="ARBA00004442"/>
    </source>
</evidence>
<gene>
    <name evidence="8" type="ORF">CA2015_4650</name>
</gene>
<evidence type="ECO:0000256" key="4">
    <source>
        <dbReference type="ARBA" id="ARBA00023136"/>
    </source>
</evidence>
<dbReference type="PATRIC" id="fig|320787.5.peg.5089"/>
<dbReference type="SUPFAM" id="SSF48452">
    <property type="entry name" value="TPR-like"/>
    <property type="match status" value="1"/>
</dbReference>
<evidence type="ECO:0000256" key="2">
    <source>
        <dbReference type="ARBA" id="ARBA00006275"/>
    </source>
</evidence>
<evidence type="ECO:0000256" key="5">
    <source>
        <dbReference type="ARBA" id="ARBA00023237"/>
    </source>
</evidence>
<accession>A0A0H4PHJ6</accession>
<comment type="subcellular location">
    <subcellularLocation>
        <location evidence="1">Cell outer membrane</location>
    </subcellularLocation>
</comment>
<feature type="domain" description="SusD-like N-terminal" evidence="7">
    <location>
        <begin position="50"/>
        <end position="222"/>
    </location>
</feature>
<reference evidence="8 9" key="1">
    <citation type="submission" date="2015-07" db="EMBL/GenBank/DDBJ databases">
        <authorList>
            <person name="Kim K.M."/>
        </authorList>
    </citation>
    <scope>NUCLEOTIDE SEQUENCE [LARGE SCALE GENOMIC DNA]</scope>
    <source>
        <strain evidence="8 9">KCTC 12363</strain>
    </source>
</reference>
<keyword evidence="4" id="KW-0472">Membrane</keyword>
<comment type="similarity">
    <text evidence="2">Belongs to the SusD family.</text>
</comment>
<dbReference type="STRING" id="320787.CA2015_4650"/>
<dbReference type="Pfam" id="PF14322">
    <property type="entry name" value="SusD-like_3"/>
    <property type="match status" value="1"/>
</dbReference>
<dbReference type="PROSITE" id="PS51257">
    <property type="entry name" value="PROKAR_LIPOPROTEIN"/>
    <property type="match status" value="1"/>
</dbReference>
<dbReference type="Pfam" id="PF07980">
    <property type="entry name" value="SusD_RagB"/>
    <property type="match status" value="1"/>
</dbReference>
<evidence type="ECO:0000256" key="3">
    <source>
        <dbReference type="ARBA" id="ARBA00022729"/>
    </source>
</evidence>
<dbReference type="KEGG" id="camu:CA2015_4650"/>
<evidence type="ECO:0000259" key="6">
    <source>
        <dbReference type="Pfam" id="PF07980"/>
    </source>
</evidence>
<dbReference type="Proteomes" id="UP000036520">
    <property type="component" value="Chromosome"/>
</dbReference>
<dbReference type="EMBL" id="CP012040">
    <property type="protein sequence ID" value="AKP53981.1"/>
    <property type="molecule type" value="Genomic_DNA"/>
</dbReference>
<name>A0A0H4PHJ6_9BACT</name>
<organism evidence="8 9">
    <name type="scientific">Cyclobacterium amurskyense</name>
    <dbReference type="NCBI Taxonomy" id="320787"/>
    <lineage>
        <taxon>Bacteria</taxon>
        <taxon>Pseudomonadati</taxon>
        <taxon>Bacteroidota</taxon>
        <taxon>Cytophagia</taxon>
        <taxon>Cytophagales</taxon>
        <taxon>Cyclobacteriaceae</taxon>
        <taxon>Cyclobacterium</taxon>
    </lineage>
</organism>
<evidence type="ECO:0000313" key="8">
    <source>
        <dbReference type="EMBL" id="AKP53981.1"/>
    </source>
</evidence>
<evidence type="ECO:0000259" key="7">
    <source>
        <dbReference type="Pfam" id="PF14322"/>
    </source>
</evidence>
<dbReference type="OrthoDB" id="691907at2"/>
<evidence type="ECO:0000313" key="9">
    <source>
        <dbReference type="Proteomes" id="UP000036520"/>
    </source>
</evidence>
<protein>
    <submittedName>
        <fullName evidence="8">Putative nutrient binding outer membrane protein</fullName>
    </submittedName>
</protein>
<dbReference type="CDD" id="cd08977">
    <property type="entry name" value="SusD"/>
    <property type="match status" value="1"/>
</dbReference>
<feature type="domain" description="RagB/SusD" evidence="6">
    <location>
        <begin position="358"/>
        <end position="492"/>
    </location>
</feature>
<dbReference type="AlphaFoldDB" id="A0A0H4PHJ6"/>